<keyword evidence="4" id="KW-0106">Calcium</keyword>
<dbReference type="PANTHER" id="PTHR42693">
    <property type="entry name" value="ARYLSULFATASE FAMILY MEMBER"/>
    <property type="match status" value="1"/>
</dbReference>
<reference evidence="9" key="1">
    <citation type="journal article" date="2019" name="Int. J. Syst. Evol. Microbiol.">
        <title>The Global Catalogue of Microorganisms (GCM) 10K type strain sequencing project: providing services to taxonomists for standard genome sequencing and annotation.</title>
        <authorList>
            <consortium name="The Broad Institute Genomics Platform"/>
            <consortium name="The Broad Institute Genome Sequencing Center for Infectious Disease"/>
            <person name="Wu L."/>
            <person name="Ma J."/>
        </authorList>
    </citation>
    <scope>NUCLEOTIDE SEQUENCE [LARGE SCALE GENOMIC DNA]</scope>
    <source>
        <strain evidence="9">CGMCC 4.7466</strain>
    </source>
</reference>
<accession>A0ABV9SWI3</accession>
<feature type="signal peptide" evidence="6">
    <location>
        <begin position="1"/>
        <end position="24"/>
    </location>
</feature>
<proteinExistence type="inferred from homology"/>
<evidence type="ECO:0000256" key="3">
    <source>
        <dbReference type="ARBA" id="ARBA00022801"/>
    </source>
</evidence>
<name>A0ABV9SWI3_9BACT</name>
<dbReference type="PANTHER" id="PTHR42693:SF53">
    <property type="entry name" value="ENDO-4-O-SULFATASE"/>
    <property type="match status" value="1"/>
</dbReference>
<evidence type="ECO:0000256" key="6">
    <source>
        <dbReference type="SAM" id="SignalP"/>
    </source>
</evidence>
<evidence type="ECO:0000256" key="2">
    <source>
        <dbReference type="ARBA" id="ARBA00022723"/>
    </source>
</evidence>
<evidence type="ECO:0000313" key="8">
    <source>
        <dbReference type="EMBL" id="MFC4870713.1"/>
    </source>
</evidence>
<dbReference type="SUPFAM" id="SSF53649">
    <property type="entry name" value="Alkaline phosphatase-like"/>
    <property type="match status" value="1"/>
</dbReference>
<evidence type="ECO:0000256" key="4">
    <source>
        <dbReference type="ARBA" id="ARBA00022837"/>
    </source>
</evidence>
<keyword evidence="3" id="KW-0378">Hydrolase</keyword>
<protein>
    <submittedName>
        <fullName evidence="8">Sulfatase</fullName>
    </submittedName>
</protein>
<evidence type="ECO:0000256" key="5">
    <source>
        <dbReference type="SAM" id="MobiDB-lite"/>
    </source>
</evidence>
<comment type="similarity">
    <text evidence="1">Belongs to the sulfatase family.</text>
</comment>
<dbReference type="RefSeq" id="WP_377061514.1">
    <property type="nucleotide sequence ID" value="NZ_JBHSJJ010000002.1"/>
</dbReference>
<gene>
    <name evidence="8" type="ORF">ACFPFU_03375</name>
</gene>
<dbReference type="CDD" id="cd16027">
    <property type="entry name" value="SGSH"/>
    <property type="match status" value="1"/>
</dbReference>
<feature type="domain" description="Sulfatase N-terminal" evidence="7">
    <location>
        <begin position="29"/>
        <end position="301"/>
    </location>
</feature>
<evidence type="ECO:0000259" key="7">
    <source>
        <dbReference type="Pfam" id="PF00884"/>
    </source>
</evidence>
<dbReference type="Proteomes" id="UP001595818">
    <property type="component" value="Unassembled WGS sequence"/>
</dbReference>
<keyword evidence="6" id="KW-0732">Signal</keyword>
<comment type="caution">
    <text evidence="8">The sequence shown here is derived from an EMBL/GenBank/DDBJ whole genome shotgun (WGS) entry which is preliminary data.</text>
</comment>
<organism evidence="8 9">
    <name type="scientific">Negadavirga shengliensis</name>
    <dbReference type="NCBI Taxonomy" id="1389218"/>
    <lineage>
        <taxon>Bacteria</taxon>
        <taxon>Pseudomonadati</taxon>
        <taxon>Bacteroidota</taxon>
        <taxon>Cytophagia</taxon>
        <taxon>Cytophagales</taxon>
        <taxon>Cyclobacteriaceae</taxon>
        <taxon>Negadavirga</taxon>
    </lineage>
</organism>
<feature type="region of interest" description="Disordered" evidence="5">
    <location>
        <begin position="464"/>
        <end position="484"/>
    </location>
</feature>
<dbReference type="PROSITE" id="PS00149">
    <property type="entry name" value="SULFATASE_2"/>
    <property type="match status" value="1"/>
</dbReference>
<evidence type="ECO:0000313" key="9">
    <source>
        <dbReference type="Proteomes" id="UP001595818"/>
    </source>
</evidence>
<keyword evidence="9" id="KW-1185">Reference proteome</keyword>
<evidence type="ECO:0000256" key="1">
    <source>
        <dbReference type="ARBA" id="ARBA00008779"/>
    </source>
</evidence>
<dbReference type="InterPro" id="IPR017850">
    <property type="entry name" value="Alkaline_phosphatase_core_sf"/>
</dbReference>
<sequence length="484" mass="54892">MKKARIRLGLFCFGFLAMMMHGWCQEGLPNMVMIIADDIGWDDMGCYGNQVVKTPNMDRMALEGVRFDNFYLTTSSCSPSRTSIISGRYPHNTGAAELHTPLPESILTFTQVLKEGGYFTAQSGKWHMGPAARNSFDLIYDKREEIGDGGEDKWLATLQERPKEKPFFLWLAALDAHRPWGPNDFSGMHDPEAIQVPVYLADAPDTRSDLAKYYDEIARFDYFVGKVEEELEAQGVLDNTVIFILSDNGRPFPRSKTRMYDSGIKSPLIVKWPKGITEAGAVSTSMVSSVDLAPTFLDLAGLDIAGDFQGKSFLSVIEKPDLPFRKYVFAEHNWHDHEAYERMVRTDHYMYVLNLRPSLSNTGPADSNASPSYRDLKRLRDKGRLNAAQADVFMQPRPFEEFYHCERDGEQLLNQASLKKYENELDHLRQVLAQWRAETHDTAPQNLTYDWYDKETGQALDVEQRRGDMPGGDAAMTTKAKGPF</sequence>
<dbReference type="EMBL" id="JBHSJJ010000002">
    <property type="protein sequence ID" value="MFC4870713.1"/>
    <property type="molecule type" value="Genomic_DNA"/>
</dbReference>
<dbReference type="InterPro" id="IPR000917">
    <property type="entry name" value="Sulfatase_N"/>
</dbReference>
<dbReference type="InterPro" id="IPR024607">
    <property type="entry name" value="Sulfatase_CS"/>
</dbReference>
<feature type="chain" id="PRO_5045377762" evidence="6">
    <location>
        <begin position="25"/>
        <end position="484"/>
    </location>
</feature>
<dbReference type="InterPro" id="IPR050738">
    <property type="entry name" value="Sulfatase"/>
</dbReference>
<dbReference type="Pfam" id="PF00884">
    <property type="entry name" value="Sulfatase"/>
    <property type="match status" value="1"/>
</dbReference>
<dbReference type="Gene3D" id="3.40.720.10">
    <property type="entry name" value="Alkaline Phosphatase, subunit A"/>
    <property type="match status" value="1"/>
</dbReference>
<keyword evidence="2" id="KW-0479">Metal-binding</keyword>